<sequence>MEHEALQDRRGHHMQRLISQTTCWRDGGRLTIWLAELLPAVTWEIAPVTRRYWPTYSWADNPWLCDGIGHWLMSKKYDRIRQCALEELAMERTGPTTYVCHVPLAEGADKHHTNRKRGRCALAIHLESPSLPMGRTFEVIHTVALRHPPDIRLSYNWVLVEPGVVRGVEGTALDISSRGIMLKQEANGINWTVDDSHSVPLAFEHDVAVIRSSQRALGLVVEAHHRSTAFRGMPHPT</sequence>
<dbReference type="AlphaFoldDB" id="A0A976FLA3"/>
<organism evidence="1 2">
    <name type="scientific">Bremia lactucae</name>
    <name type="common">Lettuce downy mildew</name>
    <dbReference type="NCBI Taxonomy" id="4779"/>
    <lineage>
        <taxon>Eukaryota</taxon>
        <taxon>Sar</taxon>
        <taxon>Stramenopiles</taxon>
        <taxon>Oomycota</taxon>
        <taxon>Peronosporomycetes</taxon>
        <taxon>Peronosporales</taxon>
        <taxon>Peronosporaceae</taxon>
        <taxon>Bremia</taxon>
    </lineage>
</organism>
<gene>
    <name evidence="1" type="ORF">CCR75_003566</name>
</gene>
<dbReference type="RefSeq" id="XP_067818128.1">
    <property type="nucleotide sequence ID" value="XM_067961660.1"/>
</dbReference>
<dbReference type="OrthoDB" id="88477at2759"/>
<evidence type="ECO:0000313" key="1">
    <source>
        <dbReference type="EMBL" id="TDH68629.1"/>
    </source>
</evidence>
<proteinExistence type="predicted"/>
<accession>A0A976FLA3</accession>
<evidence type="ECO:0000313" key="2">
    <source>
        <dbReference type="Proteomes" id="UP000294530"/>
    </source>
</evidence>
<dbReference type="KEGG" id="blac:94347331"/>
<dbReference type="EMBL" id="SHOA02000089">
    <property type="protein sequence ID" value="TDH68629.1"/>
    <property type="molecule type" value="Genomic_DNA"/>
</dbReference>
<comment type="caution">
    <text evidence="1">The sequence shown here is derived from an EMBL/GenBank/DDBJ whole genome shotgun (WGS) entry which is preliminary data.</text>
</comment>
<keyword evidence="2" id="KW-1185">Reference proteome</keyword>
<dbReference type="GeneID" id="94347331"/>
<protein>
    <submittedName>
        <fullName evidence="1">Uncharacterized protein</fullName>
    </submittedName>
</protein>
<reference evidence="1 2" key="1">
    <citation type="journal article" date="2021" name="Genome Biol.">
        <title>AFLAP: assembly-free linkage analysis pipeline using k-mers from genome sequencing data.</title>
        <authorList>
            <person name="Fletcher K."/>
            <person name="Zhang L."/>
            <person name="Gil J."/>
            <person name="Han R."/>
            <person name="Cavanaugh K."/>
            <person name="Michelmore R."/>
        </authorList>
    </citation>
    <scope>NUCLEOTIDE SEQUENCE [LARGE SCALE GENOMIC DNA]</scope>
    <source>
        <strain evidence="1 2">SF5</strain>
    </source>
</reference>
<name>A0A976FLA3_BRELC</name>
<dbReference type="Proteomes" id="UP000294530">
    <property type="component" value="Unassembled WGS sequence"/>
</dbReference>